<dbReference type="AlphaFoldDB" id="Q2IJ90"/>
<dbReference type="InterPro" id="IPR023170">
    <property type="entry name" value="HhH_base_excis_C"/>
</dbReference>
<dbReference type="InterPro" id="IPR011257">
    <property type="entry name" value="DNA_glycosylase"/>
</dbReference>
<evidence type="ECO:0000313" key="17">
    <source>
        <dbReference type="EMBL" id="ABC81722.1"/>
    </source>
</evidence>
<organism evidence="17 18">
    <name type="scientific">Anaeromyxobacter dehalogenans (strain 2CP-C)</name>
    <dbReference type="NCBI Taxonomy" id="290397"/>
    <lineage>
        <taxon>Bacteria</taxon>
        <taxon>Pseudomonadati</taxon>
        <taxon>Myxococcota</taxon>
        <taxon>Myxococcia</taxon>
        <taxon>Myxococcales</taxon>
        <taxon>Cystobacterineae</taxon>
        <taxon>Anaeromyxobacteraceae</taxon>
        <taxon>Anaeromyxobacter</taxon>
    </lineage>
</organism>
<evidence type="ECO:0000256" key="2">
    <source>
        <dbReference type="ARBA" id="ARBA00001966"/>
    </source>
</evidence>
<dbReference type="GO" id="GO:0046872">
    <property type="term" value="F:metal ion binding"/>
    <property type="evidence" value="ECO:0007669"/>
    <property type="project" value="UniProtKB-KW"/>
</dbReference>
<dbReference type="EMBL" id="CP000251">
    <property type="protein sequence ID" value="ABC81722.1"/>
    <property type="molecule type" value="Genomic_DNA"/>
</dbReference>
<evidence type="ECO:0000256" key="12">
    <source>
        <dbReference type="ARBA" id="ARBA00023014"/>
    </source>
</evidence>
<dbReference type="STRING" id="290397.Adeh_1951"/>
<reference evidence="17" key="1">
    <citation type="submission" date="2006-01" db="EMBL/GenBank/DDBJ databases">
        <title>Complete sequence of Anaeromyxobacter dehalogenans 2CP-C.</title>
        <authorList>
            <consortium name="US DOE Joint Genome Institute"/>
            <person name="Copeland A."/>
            <person name="Lucas S."/>
            <person name="Lapidus A."/>
            <person name="Barry K."/>
            <person name="Detter J.C."/>
            <person name="Glavina T."/>
            <person name="Hammon N."/>
            <person name="Israni S."/>
            <person name="Pitluck S."/>
            <person name="Brettin T."/>
            <person name="Bruce D."/>
            <person name="Han C."/>
            <person name="Tapia R."/>
            <person name="Gilna P."/>
            <person name="Kiss H."/>
            <person name="Schmutz J."/>
            <person name="Larimer F."/>
            <person name="Land M."/>
            <person name="Kyrpides N."/>
            <person name="Anderson I."/>
            <person name="Sanford R.A."/>
            <person name="Ritalahti K.M."/>
            <person name="Thomas H.S."/>
            <person name="Kirby J.R."/>
            <person name="Zhulin I.B."/>
            <person name="Loeffler F.E."/>
            <person name="Richardson P."/>
        </authorList>
    </citation>
    <scope>NUCLEOTIDE SEQUENCE</scope>
    <source>
        <strain evidence="17">2CP-C</strain>
    </source>
</reference>
<dbReference type="Gene3D" id="3.90.79.10">
    <property type="entry name" value="Nucleoside Triphosphate Pyrophosphohydrolase"/>
    <property type="match status" value="1"/>
</dbReference>
<comment type="similarity">
    <text evidence="4">Belongs to the Nth/MutY family.</text>
</comment>
<keyword evidence="12" id="KW-0411">Iron-sulfur</keyword>
<accession>Q2IJ90</accession>
<dbReference type="GO" id="GO:0006284">
    <property type="term" value="P:base-excision repair"/>
    <property type="evidence" value="ECO:0007669"/>
    <property type="project" value="InterPro"/>
</dbReference>
<keyword evidence="9" id="KW-0227">DNA damage</keyword>
<dbReference type="GO" id="GO:0000701">
    <property type="term" value="F:purine-specific mismatch base pair DNA N-glycosylase activity"/>
    <property type="evidence" value="ECO:0007669"/>
    <property type="project" value="UniProtKB-EC"/>
</dbReference>
<proteinExistence type="inferred from homology"/>
<dbReference type="NCBIfam" id="TIGR01084">
    <property type="entry name" value="mutY"/>
    <property type="match status" value="1"/>
</dbReference>
<comment type="function">
    <text evidence="3">Adenine glycosylase active on G-A mispairs. MutY also corrects error-prone DNA synthesis past GO lesions which are due to the oxidatively damaged form of guanine: 7,8-dihydro-8-oxoguanine (8-oxo-dGTP).</text>
</comment>
<dbReference type="Proteomes" id="UP000001935">
    <property type="component" value="Chromosome"/>
</dbReference>
<keyword evidence="10 17" id="KW-0378">Hydrolase</keyword>
<dbReference type="GO" id="GO:0034039">
    <property type="term" value="F:8-oxo-7,8-dihydroguanine DNA N-glycosylase activity"/>
    <property type="evidence" value="ECO:0007669"/>
    <property type="project" value="TreeGrafter"/>
</dbReference>
<evidence type="ECO:0000256" key="5">
    <source>
        <dbReference type="ARBA" id="ARBA00012045"/>
    </source>
</evidence>
<dbReference type="GO" id="GO:0032357">
    <property type="term" value="F:oxidized purine DNA binding"/>
    <property type="evidence" value="ECO:0007669"/>
    <property type="project" value="TreeGrafter"/>
</dbReference>
<dbReference type="eggNOG" id="COG1194">
    <property type="taxonomic scope" value="Bacteria"/>
</dbReference>
<evidence type="ECO:0000256" key="6">
    <source>
        <dbReference type="ARBA" id="ARBA00022023"/>
    </source>
</evidence>
<dbReference type="SUPFAM" id="SSF48150">
    <property type="entry name" value="DNA-glycosylase"/>
    <property type="match status" value="1"/>
</dbReference>
<evidence type="ECO:0000256" key="1">
    <source>
        <dbReference type="ARBA" id="ARBA00000843"/>
    </source>
</evidence>
<comment type="cofactor">
    <cofactor evidence="2">
        <name>[4Fe-4S] cluster</name>
        <dbReference type="ChEBI" id="CHEBI:49883"/>
    </cofactor>
</comment>
<dbReference type="OrthoDB" id="9802365at2"/>
<evidence type="ECO:0000256" key="13">
    <source>
        <dbReference type="ARBA" id="ARBA00023204"/>
    </source>
</evidence>
<evidence type="ECO:0000256" key="3">
    <source>
        <dbReference type="ARBA" id="ARBA00002933"/>
    </source>
</evidence>
<dbReference type="PANTHER" id="PTHR42944">
    <property type="entry name" value="ADENINE DNA GLYCOSYLASE"/>
    <property type="match status" value="1"/>
</dbReference>
<dbReference type="Pfam" id="PF14815">
    <property type="entry name" value="NUDIX_4"/>
    <property type="match status" value="1"/>
</dbReference>
<feature type="domain" description="HhH-GPD" evidence="16">
    <location>
        <begin position="62"/>
        <end position="212"/>
    </location>
</feature>
<dbReference type="PANTHER" id="PTHR42944:SF1">
    <property type="entry name" value="ADENINE DNA GLYCOSYLASE"/>
    <property type="match status" value="1"/>
</dbReference>
<feature type="region of interest" description="Disordered" evidence="15">
    <location>
        <begin position="373"/>
        <end position="403"/>
    </location>
</feature>
<dbReference type="Gene3D" id="1.10.340.30">
    <property type="entry name" value="Hypothetical protein, domain 2"/>
    <property type="match status" value="1"/>
</dbReference>
<dbReference type="InterPro" id="IPR044298">
    <property type="entry name" value="MIG/MutY"/>
</dbReference>
<evidence type="ECO:0000256" key="4">
    <source>
        <dbReference type="ARBA" id="ARBA00008343"/>
    </source>
</evidence>
<dbReference type="GO" id="GO:0051539">
    <property type="term" value="F:4 iron, 4 sulfur cluster binding"/>
    <property type="evidence" value="ECO:0007669"/>
    <property type="project" value="UniProtKB-KW"/>
</dbReference>
<dbReference type="InterPro" id="IPR005760">
    <property type="entry name" value="A/G_AdeGlyc_MutY"/>
</dbReference>
<dbReference type="InterPro" id="IPR015797">
    <property type="entry name" value="NUDIX_hydrolase-like_dom_sf"/>
</dbReference>
<dbReference type="SMART" id="SM00478">
    <property type="entry name" value="ENDO3c"/>
    <property type="match status" value="1"/>
</dbReference>
<name>Q2IJ90_ANADE</name>
<dbReference type="KEGG" id="ade:Adeh_1951"/>
<dbReference type="SUPFAM" id="SSF55811">
    <property type="entry name" value="Nudix"/>
    <property type="match status" value="1"/>
</dbReference>
<evidence type="ECO:0000256" key="10">
    <source>
        <dbReference type="ARBA" id="ARBA00022801"/>
    </source>
</evidence>
<dbReference type="InterPro" id="IPR029119">
    <property type="entry name" value="MutY_C"/>
</dbReference>
<keyword evidence="14 17" id="KW-0326">Glycosidase</keyword>
<dbReference type="HOGENOM" id="CLU_012862_0_4_7"/>
<dbReference type="Gene3D" id="1.10.1670.10">
    <property type="entry name" value="Helix-hairpin-Helix base-excision DNA repair enzymes (C-terminal)"/>
    <property type="match status" value="1"/>
</dbReference>
<feature type="region of interest" description="Disordered" evidence="15">
    <location>
        <begin position="1"/>
        <end position="20"/>
    </location>
</feature>
<protein>
    <recommendedName>
        <fullName evidence="6">Adenine DNA glycosylase</fullName>
        <ecNumber evidence="5">3.2.2.31</ecNumber>
    </recommendedName>
</protein>
<keyword evidence="13" id="KW-0234">DNA repair</keyword>
<keyword evidence="8" id="KW-0479">Metal-binding</keyword>
<evidence type="ECO:0000256" key="14">
    <source>
        <dbReference type="ARBA" id="ARBA00023295"/>
    </source>
</evidence>
<dbReference type="CDD" id="cd00056">
    <property type="entry name" value="ENDO3c"/>
    <property type="match status" value="1"/>
</dbReference>
<feature type="compositionally biased region" description="Low complexity" evidence="15">
    <location>
        <begin position="373"/>
        <end position="388"/>
    </location>
</feature>
<gene>
    <name evidence="17" type="ordered locus">Adeh_1951</name>
</gene>
<comment type="catalytic activity">
    <reaction evidence="1">
        <text>Hydrolyzes free adenine bases from 7,8-dihydro-8-oxoguanine:adenine mismatched double-stranded DNA, leaving an apurinic site.</text>
        <dbReference type="EC" id="3.2.2.31"/>
    </reaction>
</comment>
<dbReference type="RefSeq" id="WP_011421004.1">
    <property type="nucleotide sequence ID" value="NC_007760.1"/>
</dbReference>
<evidence type="ECO:0000256" key="7">
    <source>
        <dbReference type="ARBA" id="ARBA00022485"/>
    </source>
</evidence>
<evidence type="ECO:0000259" key="16">
    <source>
        <dbReference type="SMART" id="SM00478"/>
    </source>
</evidence>
<evidence type="ECO:0000256" key="11">
    <source>
        <dbReference type="ARBA" id="ARBA00023004"/>
    </source>
</evidence>
<dbReference type="Pfam" id="PF00730">
    <property type="entry name" value="HhH-GPD"/>
    <property type="match status" value="1"/>
</dbReference>
<evidence type="ECO:0000313" key="18">
    <source>
        <dbReference type="Proteomes" id="UP000001935"/>
    </source>
</evidence>
<evidence type="ECO:0000256" key="8">
    <source>
        <dbReference type="ARBA" id="ARBA00022723"/>
    </source>
</evidence>
<keyword evidence="11" id="KW-0408">Iron</keyword>
<keyword evidence="7" id="KW-0004">4Fe-4S</keyword>
<evidence type="ECO:0000256" key="15">
    <source>
        <dbReference type="SAM" id="MobiDB-lite"/>
    </source>
</evidence>
<dbReference type="GO" id="GO:0006298">
    <property type="term" value="P:mismatch repair"/>
    <property type="evidence" value="ECO:0007669"/>
    <property type="project" value="TreeGrafter"/>
</dbReference>
<dbReference type="InterPro" id="IPR003265">
    <property type="entry name" value="HhH-GPD_domain"/>
</dbReference>
<dbReference type="EC" id="3.2.2.31" evidence="5"/>
<sequence>MTRARPPAYAPPVPPATADAPARHAALRRRLLAWWDAGHRPLPWRQPQRGADPYRVWLAEVMLQQTQVATATPYWLRFVERWPTLEALAAARDEDVLAAWSGLGYYARCRNLLAAAREALRRHGGLPSSHEALRALPGFGPYTAGAVASIAFAAPVPAVDGNVTRVLSRLFLVEGDPAARGARARVAALAAALVDRERPGDLNQALMELGATVCRPRPDCARCPVAARCAARAAGRAAELPPPRRRPEKVRQVLACAVVVREGRVALVRRPAAGLFAGLAAFPAAEVAPGDAAGAALERYARTRHGLRLRAGEELARVERVLTHRLLELRALRCSLARPPPEEGIRWVPADALDGAGLPAAMRALAAAVRDALGEAPPPSGGARQPARARARANSLAPRRDFV</sequence>
<dbReference type="FunFam" id="1.10.340.30:FF:000002">
    <property type="entry name" value="Adenine DNA glycosylase"/>
    <property type="match status" value="1"/>
</dbReference>
<dbReference type="GO" id="GO:0035485">
    <property type="term" value="F:adenine/guanine mispair binding"/>
    <property type="evidence" value="ECO:0007669"/>
    <property type="project" value="TreeGrafter"/>
</dbReference>
<evidence type="ECO:0000256" key="9">
    <source>
        <dbReference type="ARBA" id="ARBA00022763"/>
    </source>
</evidence>